<evidence type="ECO:0000313" key="4">
    <source>
        <dbReference type="EMBL" id="GAI23597.1"/>
    </source>
</evidence>
<organism evidence="4">
    <name type="scientific">marine sediment metagenome</name>
    <dbReference type="NCBI Taxonomy" id="412755"/>
    <lineage>
        <taxon>unclassified sequences</taxon>
        <taxon>metagenomes</taxon>
        <taxon>ecological metagenomes</taxon>
    </lineage>
</organism>
<sequence length="130" mass="14864">MVRVLGIAASPRHGNTEILVKEALQAAQEFPFEVEVEFLSFAGKRIEPCIDCDYCVQQKSYCWKKDDWRELTNALIDPPPDGVIIGSPVYFFNVPSILRAFFERCTCLFTQLWDKEFPFPPPDWTKTAAG</sequence>
<feature type="non-terminal residue" evidence="4">
    <location>
        <position position="130"/>
    </location>
</feature>
<gene>
    <name evidence="4" type="ORF">S06H3_24367</name>
</gene>
<feature type="domain" description="NADPH-dependent FMN reductase-like" evidence="3">
    <location>
        <begin position="3"/>
        <end position="107"/>
    </location>
</feature>
<dbReference type="AlphaFoldDB" id="X1LW35"/>
<evidence type="ECO:0000256" key="2">
    <source>
        <dbReference type="ARBA" id="ARBA00022643"/>
    </source>
</evidence>
<dbReference type="InterPro" id="IPR051796">
    <property type="entry name" value="ISF_SsuE-like"/>
</dbReference>
<comment type="caution">
    <text evidence="4">The sequence shown here is derived from an EMBL/GenBank/DDBJ whole genome shotgun (WGS) entry which is preliminary data.</text>
</comment>
<evidence type="ECO:0000259" key="3">
    <source>
        <dbReference type="Pfam" id="PF03358"/>
    </source>
</evidence>
<dbReference type="SUPFAM" id="SSF52218">
    <property type="entry name" value="Flavoproteins"/>
    <property type="match status" value="1"/>
</dbReference>
<dbReference type="Gene3D" id="3.40.50.360">
    <property type="match status" value="1"/>
</dbReference>
<dbReference type="InterPro" id="IPR029039">
    <property type="entry name" value="Flavoprotein-like_sf"/>
</dbReference>
<dbReference type="PANTHER" id="PTHR43278">
    <property type="entry name" value="NAD(P)H-DEPENDENT FMN-CONTAINING OXIDOREDUCTASE YWQN-RELATED"/>
    <property type="match status" value="1"/>
</dbReference>
<reference evidence="4" key="1">
    <citation type="journal article" date="2014" name="Front. Microbiol.">
        <title>High frequency of phylogenetically diverse reductive dehalogenase-homologous genes in deep subseafloor sedimentary metagenomes.</title>
        <authorList>
            <person name="Kawai M."/>
            <person name="Futagami T."/>
            <person name="Toyoda A."/>
            <person name="Takaki Y."/>
            <person name="Nishi S."/>
            <person name="Hori S."/>
            <person name="Arai W."/>
            <person name="Tsubouchi T."/>
            <person name="Morono Y."/>
            <person name="Uchiyama I."/>
            <person name="Ito T."/>
            <person name="Fujiyama A."/>
            <person name="Inagaki F."/>
            <person name="Takami H."/>
        </authorList>
    </citation>
    <scope>NUCLEOTIDE SEQUENCE</scope>
    <source>
        <strain evidence="4">Expedition CK06-06</strain>
    </source>
</reference>
<evidence type="ECO:0000256" key="1">
    <source>
        <dbReference type="ARBA" id="ARBA00022630"/>
    </source>
</evidence>
<proteinExistence type="predicted"/>
<protein>
    <recommendedName>
        <fullName evidence="3">NADPH-dependent FMN reductase-like domain-containing protein</fullName>
    </recommendedName>
</protein>
<dbReference type="EMBL" id="BARV01013531">
    <property type="protein sequence ID" value="GAI23597.1"/>
    <property type="molecule type" value="Genomic_DNA"/>
</dbReference>
<accession>X1LW35</accession>
<dbReference type="GO" id="GO:0016491">
    <property type="term" value="F:oxidoreductase activity"/>
    <property type="evidence" value="ECO:0007669"/>
    <property type="project" value="InterPro"/>
</dbReference>
<keyword evidence="1" id="KW-0285">Flavoprotein</keyword>
<dbReference type="Pfam" id="PF03358">
    <property type="entry name" value="FMN_red"/>
    <property type="match status" value="1"/>
</dbReference>
<name>X1LW35_9ZZZZ</name>
<keyword evidence="2" id="KW-0288">FMN</keyword>
<dbReference type="PANTHER" id="PTHR43278:SF3">
    <property type="entry name" value="IRON-SULFUR FLAVOPROTEIN MJ0731"/>
    <property type="match status" value="1"/>
</dbReference>
<dbReference type="InterPro" id="IPR005025">
    <property type="entry name" value="FMN_Rdtase-like_dom"/>
</dbReference>